<comment type="subcellular location">
    <subcellularLocation>
        <location evidence="7">Cell membrane</location>
    </subcellularLocation>
    <subcellularLocation>
        <location evidence="7">Bacterial flagellum basal body</location>
    </subcellularLocation>
</comment>
<evidence type="ECO:0000256" key="6">
    <source>
        <dbReference type="ARBA" id="ARBA00037937"/>
    </source>
</evidence>
<evidence type="ECO:0000256" key="2">
    <source>
        <dbReference type="ARBA" id="ARBA00022692"/>
    </source>
</evidence>
<keyword evidence="9" id="KW-1185">Reference proteome</keyword>
<proteinExistence type="inferred from homology"/>
<evidence type="ECO:0000313" key="8">
    <source>
        <dbReference type="EMBL" id="QPG07221.1"/>
    </source>
</evidence>
<name>A0A7S9HED0_9ALTE</name>
<dbReference type="GO" id="GO:0005886">
    <property type="term" value="C:plasma membrane"/>
    <property type="evidence" value="ECO:0007669"/>
    <property type="project" value="UniProtKB-SubCell"/>
</dbReference>
<dbReference type="GO" id="GO:0044781">
    <property type="term" value="P:bacterial-type flagellum organization"/>
    <property type="evidence" value="ECO:0007669"/>
    <property type="project" value="UniProtKB-UniRule"/>
</dbReference>
<evidence type="ECO:0000313" key="9">
    <source>
        <dbReference type="Proteomes" id="UP000595095"/>
    </source>
</evidence>
<sequence>MLPLLFCPSAFAQSTQSITNPGSVLSIFLSLLLVVAIIFALAYVLRRFNVTHAGQGQMKVVASMVAGAKERVMVIQVGDEQHLIGVTSHNISHLSKLEQPLAVKESNLASGSQFKDKLVQAMAGKMNPAVKKDVSDDN</sequence>
<evidence type="ECO:0000256" key="5">
    <source>
        <dbReference type="ARBA" id="ARBA00023143"/>
    </source>
</evidence>
<dbReference type="Pfam" id="PF04347">
    <property type="entry name" value="FliO"/>
    <property type="match status" value="1"/>
</dbReference>
<comment type="similarity">
    <text evidence="6 7">Belongs to the FliO/MopB family.</text>
</comment>
<keyword evidence="8" id="KW-0966">Cell projection</keyword>
<dbReference type="InterPro" id="IPR022781">
    <property type="entry name" value="Flagellar_biosynth_FliO"/>
</dbReference>
<dbReference type="RefSeq" id="WP_195812291.1">
    <property type="nucleotide sequence ID" value="NZ_CP064795.1"/>
</dbReference>
<dbReference type="EMBL" id="CP064795">
    <property type="protein sequence ID" value="QPG07221.1"/>
    <property type="molecule type" value="Genomic_DNA"/>
</dbReference>
<dbReference type="AlphaFoldDB" id="A0A7S9HED0"/>
<feature type="transmembrane region" description="Helical" evidence="7">
    <location>
        <begin position="27"/>
        <end position="45"/>
    </location>
</feature>
<keyword evidence="2 7" id="KW-0812">Transmembrane</keyword>
<keyword evidence="8" id="KW-0282">Flagellum</keyword>
<evidence type="ECO:0000256" key="3">
    <source>
        <dbReference type="ARBA" id="ARBA00022989"/>
    </source>
</evidence>
<dbReference type="GO" id="GO:0009425">
    <property type="term" value="C:bacterial-type flagellum basal body"/>
    <property type="evidence" value="ECO:0007669"/>
    <property type="project" value="UniProtKB-SubCell"/>
</dbReference>
<keyword evidence="8" id="KW-0969">Cilium</keyword>
<dbReference type="PANTHER" id="PTHR38766:SF1">
    <property type="entry name" value="FLAGELLAR PROTEIN FLIO"/>
    <property type="match status" value="1"/>
</dbReference>
<dbReference type="KEGG" id="smaa:IT774_12320"/>
<accession>A0A7S9HED0</accession>
<dbReference type="Proteomes" id="UP000595095">
    <property type="component" value="Chromosome"/>
</dbReference>
<keyword evidence="1 7" id="KW-1003">Cell membrane</keyword>
<keyword evidence="4 7" id="KW-0472">Membrane</keyword>
<evidence type="ECO:0000256" key="7">
    <source>
        <dbReference type="RuleBase" id="RU362064"/>
    </source>
</evidence>
<keyword evidence="3 7" id="KW-1133">Transmembrane helix</keyword>
<protein>
    <recommendedName>
        <fullName evidence="7">Flagellar protein</fullName>
    </recommendedName>
</protein>
<evidence type="ECO:0000256" key="1">
    <source>
        <dbReference type="ARBA" id="ARBA00022475"/>
    </source>
</evidence>
<dbReference type="InterPro" id="IPR052205">
    <property type="entry name" value="FliO/MopB"/>
</dbReference>
<evidence type="ECO:0000256" key="4">
    <source>
        <dbReference type="ARBA" id="ARBA00023136"/>
    </source>
</evidence>
<dbReference type="PANTHER" id="PTHR38766">
    <property type="entry name" value="FLAGELLAR PROTEIN FLIO"/>
    <property type="match status" value="1"/>
</dbReference>
<reference evidence="8 9" key="1">
    <citation type="submission" date="2020-11" db="EMBL/GenBank/DDBJ databases">
        <title>Complete genome sequence for Salinimonas sp. strain G2-b.</title>
        <authorList>
            <person name="Park S.-J."/>
        </authorList>
    </citation>
    <scope>NUCLEOTIDE SEQUENCE [LARGE SCALE GENOMIC DNA]</scope>
    <source>
        <strain evidence="8 9">G2-b</strain>
    </source>
</reference>
<organism evidence="8 9">
    <name type="scientific">Salinimonas marina</name>
    <dbReference type="NCBI Taxonomy" id="2785918"/>
    <lineage>
        <taxon>Bacteria</taxon>
        <taxon>Pseudomonadati</taxon>
        <taxon>Pseudomonadota</taxon>
        <taxon>Gammaproteobacteria</taxon>
        <taxon>Alteromonadales</taxon>
        <taxon>Alteromonadaceae</taxon>
        <taxon>Alteromonas/Salinimonas group</taxon>
        <taxon>Salinimonas</taxon>
    </lineage>
</organism>
<keyword evidence="5 7" id="KW-0975">Bacterial flagellum</keyword>
<gene>
    <name evidence="8" type="primary">fliO</name>
    <name evidence="8" type="ORF">IT774_12320</name>
</gene>
<dbReference type="NCBIfam" id="TIGR03500">
    <property type="entry name" value="FliO_TIGR"/>
    <property type="match status" value="1"/>
</dbReference>